<dbReference type="Proteomes" id="UP001607303">
    <property type="component" value="Unassembled WGS sequence"/>
</dbReference>
<dbReference type="EMBL" id="JAYRBN010000066">
    <property type="protein sequence ID" value="KAL2736511.1"/>
    <property type="molecule type" value="Genomic_DNA"/>
</dbReference>
<proteinExistence type="predicted"/>
<feature type="transmembrane region" description="Helical" evidence="2">
    <location>
        <begin position="153"/>
        <end position="174"/>
    </location>
</feature>
<keyword evidence="2" id="KW-0812">Transmembrane</keyword>
<feature type="region of interest" description="Disordered" evidence="1">
    <location>
        <begin position="59"/>
        <end position="83"/>
    </location>
</feature>
<comment type="caution">
    <text evidence="3">The sequence shown here is derived from an EMBL/GenBank/DDBJ whole genome shotgun (WGS) entry which is preliminary data.</text>
</comment>
<name>A0ABD2BUQ6_VESMC</name>
<accession>A0ABD2BUQ6</accession>
<protein>
    <submittedName>
        <fullName evidence="3">Uncharacterized protein</fullName>
    </submittedName>
</protein>
<evidence type="ECO:0000256" key="1">
    <source>
        <dbReference type="SAM" id="MobiDB-lite"/>
    </source>
</evidence>
<gene>
    <name evidence="3" type="ORF">V1477_013020</name>
</gene>
<keyword evidence="4" id="KW-1185">Reference proteome</keyword>
<evidence type="ECO:0000313" key="3">
    <source>
        <dbReference type="EMBL" id="KAL2736511.1"/>
    </source>
</evidence>
<feature type="transmembrane region" description="Helical" evidence="2">
    <location>
        <begin position="194"/>
        <end position="215"/>
    </location>
</feature>
<evidence type="ECO:0000256" key="2">
    <source>
        <dbReference type="SAM" id="Phobius"/>
    </source>
</evidence>
<dbReference type="AlphaFoldDB" id="A0ABD2BUQ6"/>
<keyword evidence="2" id="KW-0472">Membrane</keyword>
<feature type="compositionally biased region" description="Polar residues" evidence="1">
    <location>
        <begin position="63"/>
        <end position="83"/>
    </location>
</feature>
<organism evidence="3 4">
    <name type="scientific">Vespula maculifrons</name>
    <name type="common">Eastern yellow jacket</name>
    <name type="synonym">Wasp</name>
    <dbReference type="NCBI Taxonomy" id="7453"/>
    <lineage>
        <taxon>Eukaryota</taxon>
        <taxon>Metazoa</taxon>
        <taxon>Ecdysozoa</taxon>
        <taxon>Arthropoda</taxon>
        <taxon>Hexapoda</taxon>
        <taxon>Insecta</taxon>
        <taxon>Pterygota</taxon>
        <taxon>Neoptera</taxon>
        <taxon>Endopterygota</taxon>
        <taxon>Hymenoptera</taxon>
        <taxon>Apocrita</taxon>
        <taxon>Aculeata</taxon>
        <taxon>Vespoidea</taxon>
        <taxon>Vespidae</taxon>
        <taxon>Vespinae</taxon>
        <taxon>Vespula</taxon>
    </lineage>
</organism>
<sequence length="237" mass="27044">MASKDVSRSELSRRLSYRQISYSDVSSHLFAGQQWTVIQQQRKRPRWWQRYASAAFIKENSDPTRPTGSSASTRISCSATPHSDSSRFSLMVLPHCYIVLLTEKIFMPCVAKYIGHRVSRSGNIAFLSWSHPLTGLREARVIVEESWGLSERAFVLVSSFSVLIVGQWLTLANVCLGHATGHQLHDLRFADLAYLRFTVTIGIITLTKNIISYYLPGSRLHLRKDREDLRMWNAEIV</sequence>
<evidence type="ECO:0000313" key="4">
    <source>
        <dbReference type="Proteomes" id="UP001607303"/>
    </source>
</evidence>
<reference evidence="3 4" key="1">
    <citation type="journal article" date="2024" name="Ann. Entomol. Soc. Am.">
        <title>Genomic analyses of the southern and eastern yellowjacket wasps (Hymenoptera: Vespidae) reveal evolutionary signatures of social life.</title>
        <authorList>
            <person name="Catto M.A."/>
            <person name="Caine P.B."/>
            <person name="Orr S.E."/>
            <person name="Hunt B.G."/>
            <person name="Goodisman M.A.D."/>
        </authorList>
    </citation>
    <scope>NUCLEOTIDE SEQUENCE [LARGE SCALE GENOMIC DNA]</scope>
    <source>
        <strain evidence="3">232</strain>
        <tissue evidence="3">Head and thorax</tissue>
    </source>
</reference>
<keyword evidence="2" id="KW-1133">Transmembrane helix</keyword>